<evidence type="ECO:0000259" key="3">
    <source>
        <dbReference type="PROSITE" id="PS51755"/>
    </source>
</evidence>
<dbReference type="OrthoDB" id="3400141at2"/>
<protein>
    <recommendedName>
        <fullName evidence="3">OmpR/PhoB-type domain-containing protein</fullName>
    </recommendedName>
</protein>
<dbReference type="Gene3D" id="1.10.10.10">
    <property type="entry name" value="Winged helix-like DNA-binding domain superfamily/Winged helix DNA-binding domain"/>
    <property type="match status" value="1"/>
</dbReference>
<feature type="domain" description="OmpR/PhoB-type" evidence="3">
    <location>
        <begin position="1"/>
        <end position="52"/>
    </location>
</feature>
<dbReference type="InterPro" id="IPR001867">
    <property type="entry name" value="OmpR/PhoB-type_DNA-bd"/>
</dbReference>
<dbReference type="SUPFAM" id="SSF46894">
    <property type="entry name" value="C-terminal effector domain of the bipartite response regulators"/>
    <property type="match status" value="1"/>
</dbReference>
<proteinExistence type="predicted"/>
<dbReference type="GO" id="GO:0006355">
    <property type="term" value="P:regulation of DNA-templated transcription"/>
    <property type="evidence" value="ECO:0007669"/>
    <property type="project" value="InterPro"/>
</dbReference>
<evidence type="ECO:0000313" key="5">
    <source>
        <dbReference type="Proteomes" id="UP000092574"/>
    </source>
</evidence>
<organism evidence="4 5">
    <name type="scientific">Blautia pseudococcoides</name>
    <dbReference type="NCBI Taxonomy" id="1796616"/>
    <lineage>
        <taxon>Bacteria</taxon>
        <taxon>Bacillati</taxon>
        <taxon>Bacillota</taxon>
        <taxon>Clostridia</taxon>
        <taxon>Lachnospirales</taxon>
        <taxon>Lachnospiraceae</taxon>
        <taxon>Blautia</taxon>
    </lineage>
</organism>
<evidence type="ECO:0000256" key="1">
    <source>
        <dbReference type="ARBA" id="ARBA00023125"/>
    </source>
</evidence>
<evidence type="ECO:0000256" key="2">
    <source>
        <dbReference type="PROSITE-ProRule" id="PRU01091"/>
    </source>
</evidence>
<keyword evidence="5" id="KW-1185">Reference proteome</keyword>
<feature type="DNA-binding region" description="OmpR/PhoB-type" evidence="2">
    <location>
        <begin position="1"/>
        <end position="52"/>
    </location>
</feature>
<dbReference type="GO" id="GO:0003677">
    <property type="term" value="F:DNA binding"/>
    <property type="evidence" value="ECO:0007669"/>
    <property type="project" value="UniProtKB-UniRule"/>
</dbReference>
<dbReference type="Proteomes" id="UP000092574">
    <property type="component" value="Chromosome"/>
</dbReference>
<reference evidence="4" key="1">
    <citation type="submission" date="2017-04" db="EMBL/GenBank/DDBJ databases">
        <title>Complete Genome Sequences of Twelve Strains of a Stable Defined Moderately Diverse Mouse Microbiota 2 (sDMDMm2).</title>
        <authorList>
            <person name="Uchimura Y."/>
            <person name="Wyss M."/>
            <person name="Brugiroux S."/>
            <person name="Limenitakis J.P."/>
            <person name="Stecher B."/>
            <person name="McCoy K.D."/>
            <person name="Macpherson A.J."/>
        </authorList>
    </citation>
    <scope>NUCLEOTIDE SEQUENCE</scope>
    <source>
        <strain evidence="4">YL58</strain>
    </source>
</reference>
<dbReference type="InterPro" id="IPR036388">
    <property type="entry name" value="WH-like_DNA-bd_sf"/>
</dbReference>
<accession>A0A1V0QES0</accession>
<dbReference type="KEGG" id="byl:A4V09_24310"/>
<dbReference type="EMBL" id="CP015405">
    <property type="protein sequence ID" value="ARE64932.1"/>
    <property type="molecule type" value="Genomic_DNA"/>
</dbReference>
<dbReference type="InterPro" id="IPR016032">
    <property type="entry name" value="Sig_transdc_resp-reg_C-effctor"/>
</dbReference>
<evidence type="ECO:0000313" key="4">
    <source>
        <dbReference type="EMBL" id="ARE64932.1"/>
    </source>
</evidence>
<name>A0A1V0QES0_9FIRM</name>
<dbReference type="PROSITE" id="PS51755">
    <property type="entry name" value="OMPR_PHOB"/>
    <property type="match status" value="1"/>
</dbReference>
<dbReference type="Pfam" id="PF00486">
    <property type="entry name" value="Trans_reg_C"/>
    <property type="match status" value="1"/>
</dbReference>
<dbReference type="AlphaFoldDB" id="A0A1V0QES0"/>
<keyword evidence="1 2" id="KW-0238">DNA-binding</keyword>
<dbReference type="GO" id="GO:0000160">
    <property type="term" value="P:phosphorelay signal transduction system"/>
    <property type="evidence" value="ECO:0007669"/>
    <property type="project" value="InterPro"/>
</dbReference>
<gene>
    <name evidence="4" type="ORF">A4V09_24310</name>
</gene>
<sequence length="52" mass="6641">MTYREYELLSLLVFNPDHVFTYEQLHEQVWDEEYFQRTFLRRPIVVIPFHFF</sequence>